<dbReference type="Gene3D" id="3.40.50.150">
    <property type="entry name" value="Vaccinia Virus protein VP39"/>
    <property type="match status" value="1"/>
</dbReference>
<dbReference type="EMBL" id="JBHLUE010000026">
    <property type="protein sequence ID" value="MFC0567919.1"/>
    <property type="molecule type" value="Genomic_DNA"/>
</dbReference>
<sequence>MGESGGSGRHPALQDPTDAQAHITTFWSTAASSYETHDGNVAEYGSAAYQRWVDALAAVLPGPPCDVLDVACGTGYLALAAASLGHRVTAIDLAPAMLDELAANASARGLTVDARLDDAVAPGFPPARFDALTCRHFLWTLREPARAMANWRELLRPGGRFVAVDGFWFTDWDDGDVPAVFAEHYTAETRGELPFMHLDRPEPILDALAAAGFTEVAAQPRPDLGISDGTPYLITATRA</sequence>
<protein>
    <submittedName>
        <fullName evidence="5">Class I SAM-dependent methyltransferase</fullName>
        <ecNumber evidence="5">2.1.1.-</ecNumber>
    </submittedName>
</protein>
<dbReference type="GO" id="GO:0032259">
    <property type="term" value="P:methylation"/>
    <property type="evidence" value="ECO:0007669"/>
    <property type="project" value="UniProtKB-KW"/>
</dbReference>
<evidence type="ECO:0000256" key="2">
    <source>
        <dbReference type="ARBA" id="ARBA00022679"/>
    </source>
</evidence>
<dbReference type="InterPro" id="IPR029063">
    <property type="entry name" value="SAM-dependent_MTases_sf"/>
</dbReference>
<dbReference type="GO" id="GO:0008168">
    <property type="term" value="F:methyltransferase activity"/>
    <property type="evidence" value="ECO:0007669"/>
    <property type="project" value="UniProtKB-KW"/>
</dbReference>
<dbReference type="Proteomes" id="UP001589894">
    <property type="component" value="Unassembled WGS sequence"/>
</dbReference>
<dbReference type="RefSeq" id="WP_377343295.1">
    <property type="nucleotide sequence ID" value="NZ_JBHLUE010000026.1"/>
</dbReference>
<evidence type="ECO:0000313" key="6">
    <source>
        <dbReference type="Proteomes" id="UP001589894"/>
    </source>
</evidence>
<reference evidence="5 6" key="1">
    <citation type="submission" date="2024-09" db="EMBL/GenBank/DDBJ databases">
        <authorList>
            <person name="Sun Q."/>
            <person name="Mori K."/>
        </authorList>
    </citation>
    <scope>NUCLEOTIDE SEQUENCE [LARGE SCALE GENOMIC DNA]</scope>
    <source>
        <strain evidence="5 6">TBRC 2205</strain>
    </source>
</reference>
<dbReference type="EC" id="2.1.1.-" evidence="5"/>
<name>A0ABV6P5C2_9ACTN</name>
<keyword evidence="6" id="KW-1185">Reference proteome</keyword>
<keyword evidence="3" id="KW-0949">S-adenosyl-L-methionine</keyword>
<gene>
    <name evidence="5" type="ORF">ACFFHU_27720</name>
</gene>
<dbReference type="PANTHER" id="PTHR43464:SF19">
    <property type="entry name" value="UBIQUINONE BIOSYNTHESIS O-METHYLTRANSFERASE, MITOCHONDRIAL"/>
    <property type="match status" value="1"/>
</dbReference>
<evidence type="ECO:0000256" key="1">
    <source>
        <dbReference type="ARBA" id="ARBA00022603"/>
    </source>
</evidence>
<feature type="domain" description="Methyltransferase type 11" evidence="4">
    <location>
        <begin position="68"/>
        <end position="162"/>
    </location>
</feature>
<dbReference type="PANTHER" id="PTHR43464">
    <property type="entry name" value="METHYLTRANSFERASE"/>
    <property type="match status" value="1"/>
</dbReference>
<accession>A0ABV6P5C2</accession>
<evidence type="ECO:0000313" key="5">
    <source>
        <dbReference type="EMBL" id="MFC0567919.1"/>
    </source>
</evidence>
<keyword evidence="2 5" id="KW-0808">Transferase</keyword>
<evidence type="ECO:0000259" key="4">
    <source>
        <dbReference type="Pfam" id="PF08241"/>
    </source>
</evidence>
<evidence type="ECO:0000256" key="3">
    <source>
        <dbReference type="ARBA" id="ARBA00022691"/>
    </source>
</evidence>
<proteinExistence type="predicted"/>
<dbReference type="Pfam" id="PF08241">
    <property type="entry name" value="Methyltransf_11"/>
    <property type="match status" value="1"/>
</dbReference>
<organism evidence="5 6">
    <name type="scientific">Plantactinospora siamensis</name>
    <dbReference type="NCBI Taxonomy" id="555372"/>
    <lineage>
        <taxon>Bacteria</taxon>
        <taxon>Bacillati</taxon>
        <taxon>Actinomycetota</taxon>
        <taxon>Actinomycetes</taxon>
        <taxon>Micromonosporales</taxon>
        <taxon>Micromonosporaceae</taxon>
        <taxon>Plantactinospora</taxon>
    </lineage>
</organism>
<dbReference type="InterPro" id="IPR013216">
    <property type="entry name" value="Methyltransf_11"/>
</dbReference>
<dbReference type="SUPFAM" id="SSF53335">
    <property type="entry name" value="S-adenosyl-L-methionine-dependent methyltransferases"/>
    <property type="match status" value="1"/>
</dbReference>
<comment type="caution">
    <text evidence="5">The sequence shown here is derived from an EMBL/GenBank/DDBJ whole genome shotgun (WGS) entry which is preliminary data.</text>
</comment>
<keyword evidence="1 5" id="KW-0489">Methyltransferase</keyword>
<dbReference type="CDD" id="cd02440">
    <property type="entry name" value="AdoMet_MTases"/>
    <property type="match status" value="1"/>
</dbReference>